<organism evidence="1">
    <name type="scientific">marine metagenome</name>
    <dbReference type="NCBI Taxonomy" id="408172"/>
    <lineage>
        <taxon>unclassified sequences</taxon>
        <taxon>metagenomes</taxon>
        <taxon>ecological metagenomes</taxon>
    </lineage>
</organism>
<evidence type="ECO:0000313" key="1">
    <source>
        <dbReference type="EMBL" id="SUZ73282.1"/>
    </source>
</evidence>
<gene>
    <name evidence="1" type="ORF">METZ01_LOCUS26136</name>
</gene>
<reference evidence="1" key="1">
    <citation type="submission" date="2018-05" db="EMBL/GenBank/DDBJ databases">
        <authorList>
            <person name="Lanie J.A."/>
            <person name="Ng W.-L."/>
            <person name="Kazmierczak K.M."/>
            <person name="Andrzejewski T.M."/>
            <person name="Davidsen T.M."/>
            <person name="Wayne K.J."/>
            <person name="Tettelin H."/>
            <person name="Glass J.I."/>
            <person name="Rusch D."/>
            <person name="Podicherti R."/>
            <person name="Tsui H.-C.T."/>
            <person name="Winkler M.E."/>
        </authorList>
    </citation>
    <scope>NUCLEOTIDE SEQUENCE</scope>
</reference>
<dbReference type="AlphaFoldDB" id="A0A381Q1W2"/>
<protein>
    <submittedName>
        <fullName evidence="1">Uncharacterized protein</fullName>
    </submittedName>
</protein>
<proteinExistence type="predicted"/>
<dbReference type="EMBL" id="UINC01001173">
    <property type="protein sequence ID" value="SUZ73282.1"/>
    <property type="molecule type" value="Genomic_DNA"/>
</dbReference>
<sequence length="178" mass="19992">MRIKNQLEAAVFHSVAGECTVDLGTRQPVSPATHQLEMPYSAGLNLKPHEPLGVAATPLGGRPVCVICQDFAVMVQNQSGNGADLYRSLCFRCYHTQMQRKRIAQRRQKRVVLDGLSDDLLDNLHQRPRKPLTPKYRALEQRRRQAQMVARRERNETAINSSRIRRVARAAALAGRAG</sequence>
<accession>A0A381Q1W2</accession>
<name>A0A381Q1W2_9ZZZZ</name>